<evidence type="ECO:0000313" key="2">
    <source>
        <dbReference type="Proteomes" id="UP001056730"/>
    </source>
</evidence>
<dbReference type="RefSeq" id="WP_252175088.1">
    <property type="nucleotide sequence ID" value="NZ_CP086395.1"/>
</dbReference>
<dbReference type="KEGG" id="lfo:LMK00_06790"/>
<dbReference type="EMBL" id="CP086395">
    <property type="protein sequence ID" value="USJ19537.1"/>
    <property type="molecule type" value="Genomic_DNA"/>
</dbReference>
<protein>
    <recommendedName>
        <fullName evidence="3">Terminase small subunit</fullName>
    </recommendedName>
</protein>
<accession>A0A9Q9D616</accession>
<dbReference type="AlphaFoldDB" id="A0A9Q9D616"/>
<proteinExistence type="predicted"/>
<dbReference type="Gene3D" id="1.10.10.1400">
    <property type="entry name" value="Terminase, small subunit, N-terminal DNA-binding domain, HTH motif"/>
    <property type="match status" value="1"/>
</dbReference>
<evidence type="ECO:0000313" key="1">
    <source>
        <dbReference type="EMBL" id="USJ19537.1"/>
    </source>
</evidence>
<name>A0A9Q9D616_9LACT</name>
<sequence length="161" mass="18409">MADKLTPKQEAFAFAVGYEKLSYKEAYIKAYNAEKMAVNTIYRKAHSLANNGKIRARIDHYVLEQQREARLAVDWDYKKQFEEYRFVLIKNKKDILKADKNGQAAKHANNTAILGALAGIENLLDKVIPVEVEETETEFEDDGLIEALSNTPKGLWEDEKN</sequence>
<dbReference type="InterPro" id="IPR038713">
    <property type="entry name" value="Terminase_Gp1_N_sf"/>
</dbReference>
<gene>
    <name evidence="1" type="ORF">LMK00_06790</name>
</gene>
<dbReference type="Proteomes" id="UP001056730">
    <property type="component" value="Chromosome"/>
</dbReference>
<organism evidence="1 2">
    <name type="scientific">Lactococcus formosensis</name>
    <dbReference type="NCBI Taxonomy" id="1281486"/>
    <lineage>
        <taxon>Bacteria</taxon>
        <taxon>Bacillati</taxon>
        <taxon>Bacillota</taxon>
        <taxon>Bacilli</taxon>
        <taxon>Lactobacillales</taxon>
        <taxon>Streptococcaceae</taxon>
        <taxon>Lactococcus</taxon>
    </lineage>
</organism>
<reference evidence="1" key="1">
    <citation type="journal article" date="2022" name="Front. Microbiol.">
        <title>Feed Insects as a Reservoir of Granadaene-Producing Lactococci.</title>
        <authorList>
            <person name="Neuzil-Bunesova V."/>
            <person name="Ramirez Garcia A."/>
            <person name="Modrackova N."/>
            <person name="Makovska M."/>
            <person name="Sabolova M."/>
            <person name="Sproer C."/>
            <person name="Bunk B."/>
            <person name="Blom J."/>
            <person name="Schwab C."/>
        </authorList>
    </citation>
    <scope>NUCLEOTIDE SEQUENCE</scope>
    <source>
        <strain evidence="1">I4/6O</strain>
    </source>
</reference>
<evidence type="ECO:0008006" key="3">
    <source>
        <dbReference type="Google" id="ProtNLM"/>
    </source>
</evidence>